<evidence type="ECO:0000313" key="5">
    <source>
        <dbReference type="EMBL" id="WXB11658.1"/>
    </source>
</evidence>
<reference evidence="5 6" key="1">
    <citation type="submission" date="2021-12" db="EMBL/GenBank/DDBJ databases">
        <title>Discovery of the Pendulisporaceae a myxobacterial family with distinct sporulation behavior and unique specialized metabolism.</title>
        <authorList>
            <person name="Garcia R."/>
            <person name="Popoff A."/>
            <person name="Bader C.D."/>
            <person name="Loehr J."/>
            <person name="Walesch S."/>
            <person name="Walt C."/>
            <person name="Boldt J."/>
            <person name="Bunk B."/>
            <person name="Haeckl F.J.F.P.J."/>
            <person name="Gunesch A.P."/>
            <person name="Birkelbach J."/>
            <person name="Nuebel U."/>
            <person name="Pietschmann T."/>
            <person name="Bach T."/>
            <person name="Mueller R."/>
        </authorList>
    </citation>
    <scope>NUCLEOTIDE SEQUENCE [LARGE SCALE GENOMIC DNA]</scope>
    <source>
        <strain evidence="5 6">MSr11954</strain>
    </source>
</reference>
<dbReference type="SUPFAM" id="SSF51395">
    <property type="entry name" value="FMN-linked oxidoreductases"/>
    <property type="match status" value="1"/>
</dbReference>
<dbReference type="InterPro" id="IPR002932">
    <property type="entry name" value="Glu_synthdom"/>
</dbReference>
<organism evidence="5 6">
    <name type="scientific">Pendulispora albinea</name>
    <dbReference type="NCBI Taxonomy" id="2741071"/>
    <lineage>
        <taxon>Bacteria</taxon>
        <taxon>Pseudomonadati</taxon>
        <taxon>Myxococcota</taxon>
        <taxon>Myxococcia</taxon>
        <taxon>Myxococcales</taxon>
        <taxon>Sorangiineae</taxon>
        <taxon>Pendulisporaceae</taxon>
        <taxon>Pendulispora</taxon>
    </lineage>
</organism>
<name>A0ABZ2LL59_9BACT</name>
<feature type="domain" description="Glutamate synthase" evidence="4">
    <location>
        <begin position="161"/>
        <end position="476"/>
    </location>
</feature>
<dbReference type="RefSeq" id="WP_394821278.1">
    <property type="nucleotide sequence ID" value="NZ_CP089984.1"/>
</dbReference>
<dbReference type="PIRSF" id="PIRSF500060">
    <property type="entry name" value="UCP500060"/>
    <property type="match status" value="1"/>
</dbReference>
<keyword evidence="6" id="KW-1185">Reference proteome</keyword>
<evidence type="ECO:0000256" key="1">
    <source>
        <dbReference type="ARBA" id="ARBA00009716"/>
    </source>
</evidence>
<dbReference type="PANTHER" id="PTHR43819">
    <property type="entry name" value="ARCHAEAL-TYPE GLUTAMATE SYNTHASE [NADPH]"/>
    <property type="match status" value="1"/>
</dbReference>
<protein>
    <submittedName>
        <fullName evidence="5">FMN-binding glutamate synthase family protein</fullName>
    </submittedName>
</protein>
<dbReference type="Proteomes" id="UP001370348">
    <property type="component" value="Chromosome"/>
</dbReference>
<dbReference type="InterPro" id="IPR013785">
    <property type="entry name" value="Aldolase_TIM"/>
</dbReference>
<evidence type="ECO:0000256" key="3">
    <source>
        <dbReference type="SAM" id="Phobius"/>
    </source>
</evidence>
<sequence length="538" mass="58683">MISLPRISPRKTFFLLAFWAFALTAAIAWYVPWIVVVFVPVGAVFLLGVYDLLQSKHAVRRNFPVIGHFRYLFESIRPELQQYFVESNSSGRPFSRDLRSLVYQRAKNVTDTVPFGTEKDVYAIGYEWINHSLLAKHPAEEPPRVRIGGPDCTRPYDASLLNVSAMSYGSLSSNAVRALNRGAKAGGFAHNTGEGGLTPHHLAEGADVIWQIGTGYFGCRDAAGKFDGARFAEKAAIDVVKMIEIKLSQGAKPGHGGILPARKLTPEIAEIRGLPMGRDVISPPTHSSFRTPIEMCLFIAKLRELAKGKPIGFKLCVGKRREFLAICKAMLETGITPDFITVDGGEGGTGAAPLEFSNVVGTPLVEGLVFVHNALNGVGLRDRIRVIASGRIVTGFDIAHKIAIGADLCNSARAMMFALGCIQAQQCNANTCPTGVATQDPELVRGLVVADKAARVANFQRNTVRAFTEILGAAGLERPEDLRPWHVLRRISPTESKHYGEMYEYLAPRALLSADLPKSYARPWHAAQASSFESAVRD</sequence>
<dbReference type="InterPro" id="IPR024188">
    <property type="entry name" value="GltB"/>
</dbReference>
<comment type="similarity">
    <text evidence="1 2">Belongs to the glutamate synthase family.</text>
</comment>
<dbReference type="Gene3D" id="3.20.20.70">
    <property type="entry name" value="Aldolase class I"/>
    <property type="match status" value="1"/>
</dbReference>
<evidence type="ECO:0000313" key="6">
    <source>
        <dbReference type="Proteomes" id="UP001370348"/>
    </source>
</evidence>
<keyword evidence="3" id="KW-1133">Transmembrane helix</keyword>
<keyword evidence="3" id="KW-0812">Transmembrane</keyword>
<dbReference type="InterPro" id="IPR027283">
    <property type="entry name" value="YerD"/>
</dbReference>
<evidence type="ECO:0000256" key="2">
    <source>
        <dbReference type="PIRNR" id="PIRNR006429"/>
    </source>
</evidence>
<keyword evidence="3" id="KW-0472">Membrane</keyword>
<dbReference type="CDD" id="cd02808">
    <property type="entry name" value="GltS_FMN"/>
    <property type="match status" value="1"/>
</dbReference>
<gene>
    <name evidence="5" type="ORF">LZC94_27815</name>
</gene>
<dbReference type="Pfam" id="PF01645">
    <property type="entry name" value="Glu_synthase"/>
    <property type="match status" value="1"/>
</dbReference>
<proteinExistence type="inferred from homology"/>
<dbReference type="EMBL" id="CP089984">
    <property type="protein sequence ID" value="WXB11658.1"/>
    <property type="molecule type" value="Genomic_DNA"/>
</dbReference>
<feature type="transmembrane region" description="Helical" evidence="3">
    <location>
        <begin position="12"/>
        <end position="31"/>
    </location>
</feature>
<dbReference type="PANTHER" id="PTHR43819:SF1">
    <property type="entry name" value="ARCHAEAL-TYPE GLUTAMATE SYNTHASE [NADPH]"/>
    <property type="match status" value="1"/>
</dbReference>
<dbReference type="PIRSF" id="PIRSF006429">
    <property type="entry name" value="GOGAT_lg_2"/>
    <property type="match status" value="1"/>
</dbReference>
<accession>A0ABZ2LL59</accession>
<evidence type="ECO:0000259" key="4">
    <source>
        <dbReference type="Pfam" id="PF01645"/>
    </source>
</evidence>